<evidence type="ECO:0000313" key="2">
    <source>
        <dbReference type="EMBL" id="EEG47626.1"/>
    </source>
</evidence>
<organism evidence="2 3">
    <name type="scientific">Blautia hydrogenotrophica (strain DSM 10507 / JCM 14656 / S5a33)</name>
    <name type="common">Ruminococcus hydrogenotrophicus</name>
    <dbReference type="NCBI Taxonomy" id="476272"/>
    <lineage>
        <taxon>Bacteria</taxon>
        <taxon>Bacillati</taxon>
        <taxon>Bacillota</taxon>
        <taxon>Clostridia</taxon>
        <taxon>Lachnospirales</taxon>
        <taxon>Lachnospiraceae</taxon>
        <taxon>Blautia</taxon>
    </lineage>
</organism>
<feature type="domain" description="PepSY" evidence="1">
    <location>
        <begin position="128"/>
        <end position="188"/>
    </location>
</feature>
<evidence type="ECO:0000313" key="3">
    <source>
        <dbReference type="Proteomes" id="UP000003100"/>
    </source>
</evidence>
<dbReference type="InterPro" id="IPR025711">
    <property type="entry name" value="PepSY"/>
</dbReference>
<dbReference type="EMBL" id="ACBZ01000187">
    <property type="protein sequence ID" value="EEG47626.1"/>
    <property type="molecule type" value="Genomic_DNA"/>
</dbReference>
<dbReference type="eggNOG" id="COG3212">
    <property type="taxonomic scope" value="Bacteria"/>
</dbReference>
<reference evidence="2 3" key="2">
    <citation type="submission" date="2009-02" db="EMBL/GenBank/DDBJ databases">
        <title>Draft genome sequence of Blautia hydrogenotrophica DSM 10507 (Ruminococcus hydrogenotrophicus DSM 10507).</title>
        <authorList>
            <person name="Sudarsanam P."/>
            <person name="Ley R."/>
            <person name="Guruge J."/>
            <person name="Turnbaugh P.J."/>
            <person name="Mahowald M."/>
            <person name="Liep D."/>
            <person name="Gordon J."/>
        </authorList>
    </citation>
    <scope>NUCLEOTIDE SEQUENCE [LARGE SCALE GENOMIC DNA]</scope>
    <source>
        <strain evidence="3">DSM 10507 / JCM 14656 / S5a33</strain>
    </source>
</reference>
<protein>
    <recommendedName>
        <fullName evidence="1">PepSY domain-containing protein</fullName>
    </recommendedName>
</protein>
<reference evidence="2 3" key="1">
    <citation type="submission" date="2009-01" db="EMBL/GenBank/DDBJ databases">
        <authorList>
            <person name="Fulton L."/>
            <person name="Clifton S."/>
            <person name="Fulton B."/>
            <person name="Xu J."/>
            <person name="Minx P."/>
            <person name="Pepin K.H."/>
            <person name="Johnson M."/>
            <person name="Bhonagiri V."/>
            <person name="Nash W.E."/>
            <person name="Mardis E.R."/>
            <person name="Wilson R.K."/>
        </authorList>
    </citation>
    <scope>NUCLEOTIDE SEQUENCE [LARGE SCALE GENOMIC DNA]</scope>
    <source>
        <strain evidence="3">DSM 10507 / JCM 14656 / S5a33</strain>
    </source>
</reference>
<name>C0CRL1_BLAHS</name>
<feature type="domain" description="PepSY" evidence="1">
    <location>
        <begin position="48"/>
        <end position="110"/>
    </location>
</feature>
<evidence type="ECO:0000259" key="1">
    <source>
        <dbReference type="Pfam" id="PF03413"/>
    </source>
</evidence>
<dbReference type="Gene3D" id="3.10.450.40">
    <property type="match status" value="2"/>
</dbReference>
<dbReference type="Proteomes" id="UP000003100">
    <property type="component" value="Unassembled WGS sequence"/>
</dbReference>
<proteinExistence type="predicted"/>
<sequence length="197" mass="22092">MIMKNKGLKVLTGVLAAVSIFTMAGGLAVGAAVVKGERAGYEANFKAKLTEDEVLKIAREDADLKEKETDRSRVKLDYDDGILSYDVEFYSGNKEYDYEIDANSGEILKVDYEIEREFQEPYGSAEAKVSIEEATKTALAQVSGATEKELRIKADYDDGRLIYEGDILHDNVEYEFEISAETGKILSWESEKHSFWD</sequence>
<comment type="caution">
    <text evidence="2">The sequence shown here is derived from an EMBL/GenBank/DDBJ whole genome shotgun (WGS) entry which is preliminary data.</text>
</comment>
<keyword evidence="3" id="KW-1185">Reference proteome</keyword>
<dbReference type="PATRIC" id="fig|476272.21.peg.200"/>
<accession>C0CRL1</accession>
<gene>
    <name evidence="2" type="ORF">RUMHYD_03525</name>
</gene>
<dbReference type="HOGENOM" id="CLU_067057_1_1_9"/>
<dbReference type="Pfam" id="PF03413">
    <property type="entry name" value="PepSY"/>
    <property type="match status" value="2"/>
</dbReference>
<dbReference type="AlphaFoldDB" id="C0CRL1"/>